<keyword evidence="9" id="KW-0732">Signal</keyword>
<dbReference type="SUPFAM" id="SSF141523">
    <property type="entry name" value="L,D-transpeptidase catalytic domain-like"/>
    <property type="match status" value="1"/>
</dbReference>
<dbReference type="Pfam" id="PF03734">
    <property type="entry name" value="YkuD"/>
    <property type="match status" value="1"/>
</dbReference>
<dbReference type="InterPro" id="IPR036365">
    <property type="entry name" value="PGBD-like_sf"/>
</dbReference>
<comment type="pathway">
    <text evidence="1 7">Cell wall biogenesis; peptidoglycan biosynthesis.</text>
</comment>
<protein>
    <submittedName>
        <fullName evidence="11">L,D-transpeptidase YcbB</fullName>
        <ecNumber evidence="11">2.-.-.-</ecNumber>
    </submittedName>
</protein>
<dbReference type="InterPro" id="IPR036366">
    <property type="entry name" value="PGBDSf"/>
</dbReference>
<feature type="signal peptide" evidence="9">
    <location>
        <begin position="1"/>
        <end position="43"/>
    </location>
</feature>
<evidence type="ECO:0000313" key="11">
    <source>
        <dbReference type="EMBL" id="SPC16181.1"/>
    </source>
</evidence>
<dbReference type="CDD" id="cd16913">
    <property type="entry name" value="YkuD_like"/>
    <property type="match status" value="1"/>
</dbReference>
<feature type="compositionally biased region" description="Low complexity" evidence="8">
    <location>
        <begin position="45"/>
        <end position="74"/>
    </location>
</feature>
<organism evidence="11">
    <name type="scientific">Cupriavidus oxalaticus</name>
    <dbReference type="NCBI Taxonomy" id="96344"/>
    <lineage>
        <taxon>Bacteria</taxon>
        <taxon>Pseudomonadati</taxon>
        <taxon>Pseudomonadota</taxon>
        <taxon>Betaproteobacteria</taxon>
        <taxon>Burkholderiales</taxon>
        <taxon>Burkholderiaceae</taxon>
        <taxon>Cupriavidus</taxon>
    </lineage>
</organism>
<evidence type="ECO:0000256" key="3">
    <source>
        <dbReference type="ARBA" id="ARBA00022679"/>
    </source>
</evidence>
<dbReference type="GO" id="GO:0009252">
    <property type="term" value="P:peptidoglycan biosynthetic process"/>
    <property type="evidence" value="ECO:0007669"/>
    <property type="project" value="UniProtKB-UniPathway"/>
</dbReference>
<dbReference type="Pfam" id="PF01471">
    <property type="entry name" value="PG_binding_1"/>
    <property type="match status" value="1"/>
</dbReference>
<dbReference type="EMBL" id="OGUS01000125">
    <property type="protein sequence ID" value="SPC16181.1"/>
    <property type="molecule type" value="Genomic_DNA"/>
</dbReference>
<dbReference type="GO" id="GO:0004180">
    <property type="term" value="F:carboxypeptidase activity"/>
    <property type="evidence" value="ECO:0007669"/>
    <property type="project" value="UniProtKB-ARBA"/>
</dbReference>
<dbReference type="PROSITE" id="PS52029">
    <property type="entry name" value="LD_TPASE"/>
    <property type="match status" value="1"/>
</dbReference>
<dbReference type="UniPathway" id="UPA00219"/>
<accession>A0A375G4D2</accession>
<proteinExistence type="inferred from homology"/>
<dbReference type="EC" id="2.-.-.-" evidence="11"/>
<dbReference type="Gene3D" id="2.40.440.10">
    <property type="entry name" value="L,D-transpeptidase catalytic domain-like"/>
    <property type="match status" value="1"/>
</dbReference>
<dbReference type="Gene3D" id="1.10.101.10">
    <property type="entry name" value="PGBD-like superfamily/PGBD"/>
    <property type="match status" value="1"/>
</dbReference>
<evidence type="ECO:0000256" key="8">
    <source>
        <dbReference type="SAM" id="MobiDB-lite"/>
    </source>
</evidence>
<gene>
    <name evidence="11" type="primary">ycbB</name>
    <name evidence="11" type="ORF">CO2235_30105</name>
</gene>
<dbReference type="PANTHER" id="PTHR41533:SF2">
    <property type="entry name" value="BLR7131 PROTEIN"/>
    <property type="match status" value="1"/>
</dbReference>
<evidence type="ECO:0000256" key="7">
    <source>
        <dbReference type="PROSITE-ProRule" id="PRU01373"/>
    </source>
</evidence>
<evidence type="ECO:0000256" key="1">
    <source>
        <dbReference type="ARBA" id="ARBA00004752"/>
    </source>
</evidence>
<keyword evidence="4 7" id="KW-0133">Cell shape</keyword>
<sequence>MPSFPTAAMRLTGASLAAAKAALPSLCLAALLLAAAAGAPVLAQPPQTTQTTQTQQAPQAPQAPQASVPQASPAPQGPLWFAQGRPIPEARQAVDALSNAAADGLDPRDYDAEALRQAVQQAATGPVLASDAAARLDAALTAAMERMLADLHGGRINPRAVRANFAPQEERPYDAATVLREAVAQRRLPDAVRQAAPTFPLYGTLREALARYREIAAQPVWAQPLPALPAGKLTPGQPWAGTAALTARLVALGDLPAGTKPPARYEGALVNGVKAFQSRHGLEADGVIGAGTLAQLSLPMASRVRQIELTMERMRWTPLDGPRMIVVNVPEFMLRAYEIRDGKLDIKLEMKVIVGKALDTRTPLFEEDMRYIEFSPYWNVPPSIARRETVPRLRRDPAYFNRQGFEFVSGDGKAVTTLSEDNLEAVLNGRMRIRQRPGPMNALGDIKFVFPNNENIYLHHTPTPQLFKRDRRDFSHGCIRVESPVALAQFVLQDMPDWNEARIREAMTRGKSNTVRLQQPLPVVLAYGTVIARADGRVSFLPDIYGHDKLLDKALRQRTGRPSPPAIARAPAATQ</sequence>
<feature type="region of interest" description="Disordered" evidence="8">
    <location>
        <begin position="45"/>
        <end position="82"/>
    </location>
</feature>
<evidence type="ECO:0000256" key="9">
    <source>
        <dbReference type="SAM" id="SignalP"/>
    </source>
</evidence>
<dbReference type="AlphaFoldDB" id="A0A375G4D2"/>
<keyword evidence="3 11" id="KW-0808">Transferase</keyword>
<evidence type="ECO:0000256" key="5">
    <source>
        <dbReference type="ARBA" id="ARBA00022984"/>
    </source>
</evidence>
<evidence type="ECO:0000259" key="10">
    <source>
        <dbReference type="PROSITE" id="PS52029"/>
    </source>
</evidence>
<dbReference type="GO" id="GO:0071555">
    <property type="term" value="P:cell wall organization"/>
    <property type="evidence" value="ECO:0007669"/>
    <property type="project" value="UniProtKB-UniRule"/>
</dbReference>
<dbReference type="InterPro" id="IPR005490">
    <property type="entry name" value="LD_TPept_cat_dom"/>
</dbReference>
<reference evidence="11" key="1">
    <citation type="submission" date="2018-01" db="EMBL/GenBank/DDBJ databases">
        <authorList>
            <person name="Clerissi C."/>
        </authorList>
    </citation>
    <scope>NUCLEOTIDE SEQUENCE</scope>
    <source>
        <strain evidence="11">Cupriavidus oxalaticus LMG 2235</strain>
    </source>
</reference>
<evidence type="ECO:0000256" key="4">
    <source>
        <dbReference type="ARBA" id="ARBA00022960"/>
    </source>
</evidence>
<evidence type="ECO:0000256" key="2">
    <source>
        <dbReference type="ARBA" id="ARBA00005992"/>
    </source>
</evidence>
<feature type="active site" description="Proton donor/acceptor" evidence="7">
    <location>
        <position position="459"/>
    </location>
</feature>
<name>A0A375G4D2_9BURK</name>
<comment type="similarity">
    <text evidence="2">Belongs to the YkuD family.</text>
</comment>
<dbReference type="InterPro" id="IPR038063">
    <property type="entry name" value="Transpep_catalytic_dom"/>
</dbReference>
<evidence type="ECO:0000256" key="6">
    <source>
        <dbReference type="ARBA" id="ARBA00023316"/>
    </source>
</evidence>
<dbReference type="GO" id="GO:0016740">
    <property type="term" value="F:transferase activity"/>
    <property type="evidence" value="ECO:0007669"/>
    <property type="project" value="UniProtKB-KW"/>
</dbReference>
<dbReference type="SUPFAM" id="SSF47090">
    <property type="entry name" value="PGBD-like"/>
    <property type="match status" value="1"/>
</dbReference>
<dbReference type="InterPro" id="IPR045380">
    <property type="entry name" value="LD_TPept_scaffold_dom"/>
</dbReference>
<dbReference type="Proteomes" id="UP000256862">
    <property type="component" value="Chromosome CO2235"/>
</dbReference>
<keyword evidence="5 7" id="KW-0573">Peptidoglycan synthesis</keyword>
<comment type="caution">
    <text evidence="11">The sequence shown here is derived from an EMBL/GenBank/DDBJ whole genome shotgun (WGS) entry which is preliminary data.</text>
</comment>
<feature type="chain" id="PRO_5016820104" evidence="9">
    <location>
        <begin position="44"/>
        <end position="575"/>
    </location>
</feature>
<dbReference type="InterPro" id="IPR002477">
    <property type="entry name" value="Peptidoglycan-bd-like"/>
</dbReference>
<dbReference type="GO" id="GO:0008360">
    <property type="term" value="P:regulation of cell shape"/>
    <property type="evidence" value="ECO:0007669"/>
    <property type="project" value="UniProtKB-UniRule"/>
</dbReference>
<dbReference type="PANTHER" id="PTHR41533">
    <property type="entry name" value="L,D-TRANSPEPTIDASE HI_1667-RELATED"/>
    <property type="match status" value="1"/>
</dbReference>
<feature type="active site" description="Nucleophile" evidence="7">
    <location>
        <position position="478"/>
    </location>
</feature>
<dbReference type="InterPro" id="IPR052905">
    <property type="entry name" value="LD-transpeptidase_YkuD-like"/>
</dbReference>
<keyword evidence="6 7" id="KW-0961">Cell wall biogenesis/degradation</keyword>
<dbReference type="Pfam" id="PF20142">
    <property type="entry name" value="Scaffold"/>
    <property type="match status" value="1"/>
</dbReference>
<feature type="domain" description="L,D-TPase catalytic" evidence="10">
    <location>
        <begin position="323"/>
        <end position="506"/>
    </location>
</feature>